<dbReference type="InterPro" id="IPR008283">
    <property type="entry name" value="Peptidase_M17_N"/>
</dbReference>
<reference evidence="10" key="1">
    <citation type="submission" date="2022-08" db="EMBL/GenBank/DDBJ databases">
        <title>Catabolic pathway analysis in culturable SAR92 clade bacteria reveals their overlooked roles in DMSP degradation in coastal seas.</title>
        <authorList>
            <person name="He X."/>
            <person name="Zhang X."/>
            <person name="Zhang Y."/>
        </authorList>
    </citation>
    <scope>NUCLEOTIDE SEQUENCE</scope>
    <source>
        <strain evidence="10">H455</strain>
    </source>
</reference>
<feature type="binding site" evidence="8">
    <location>
        <position position="345"/>
    </location>
    <ligand>
        <name>Mn(2+)</name>
        <dbReference type="ChEBI" id="CHEBI:29035"/>
        <label>2</label>
    </ligand>
</feature>
<evidence type="ECO:0000256" key="4">
    <source>
        <dbReference type="ARBA" id="ARBA00022438"/>
    </source>
</evidence>
<dbReference type="EC" id="3.4.11.1" evidence="8"/>
<evidence type="ECO:0000256" key="6">
    <source>
        <dbReference type="ARBA" id="ARBA00022801"/>
    </source>
</evidence>
<feature type="binding site" evidence="8">
    <location>
        <position position="266"/>
    </location>
    <ligand>
        <name>Mn(2+)</name>
        <dbReference type="ChEBI" id="CHEBI:29035"/>
        <label>2</label>
    </ligand>
</feature>
<gene>
    <name evidence="8" type="primary">pepA</name>
    <name evidence="10" type="ORF">NYF23_10755</name>
</gene>
<dbReference type="Pfam" id="PF00883">
    <property type="entry name" value="Peptidase_M17"/>
    <property type="match status" value="1"/>
</dbReference>
<name>A0ABY5TPG6_9GAMM</name>
<keyword evidence="7 8" id="KW-0464">Manganese</keyword>
<feature type="binding site" evidence="8">
    <location>
        <position position="266"/>
    </location>
    <ligand>
        <name>Mn(2+)</name>
        <dbReference type="ChEBI" id="CHEBI:29035"/>
        <label>1</label>
    </ligand>
</feature>
<dbReference type="CDD" id="cd00433">
    <property type="entry name" value="Peptidase_M17"/>
    <property type="match status" value="1"/>
</dbReference>
<comment type="function">
    <text evidence="8">Presumably involved in the processing and regular turnover of intracellular proteins. Catalyzes the removal of unsubstituted N-terminal amino acids from various peptides.</text>
</comment>
<dbReference type="Gene3D" id="3.40.630.10">
    <property type="entry name" value="Zn peptidases"/>
    <property type="match status" value="1"/>
</dbReference>
<evidence type="ECO:0000313" key="11">
    <source>
        <dbReference type="Proteomes" id="UP001059934"/>
    </source>
</evidence>
<dbReference type="PRINTS" id="PR00481">
    <property type="entry name" value="LAMNOPPTDASE"/>
</dbReference>
<comment type="catalytic activity">
    <reaction evidence="1 8">
        <text>Release of an N-terminal amino acid, Xaa-|-Yaa-, in which Xaa is preferably Leu, but may be other amino acids including Pro although not Arg or Lys, and Yaa may be Pro. Amino acid amides and methyl esters are also readily hydrolyzed, but rates on arylamides are exceedingly low.</text>
        <dbReference type="EC" id="3.4.11.1"/>
    </reaction>
</comment>
<keyword evidence="8" id="KW-0963">Cytoplasm</keyword>
<dbReference type="Gene3D" id="3.40.220.10">
    <property type="entry name" value="Leucine Aminopeptidase, subunit E, domain 1"/>
    <property type="match status" value="1"/>
</dbReference>
<keyword evidence="5 8" id="KW-0645">Protease</keyword>
<feature type="binding site" evidence="8">
    <location>
        <position position="345"/>
    </location>
    <ligand>
        <name>Mn(2+)</name>
        <dbReference type="ChEBI" id="CHEBI:29035"/>
        <label>1</label>
    </ligand>
</feature>
<dbReference type="Proteomes" id="UP001059934">
    <property type="component" value="Chromosome"/>
</dbReference>
<feature type="active site" evidence="8">
    <location>
        <position position="273"/>
    </location>
</feature>
<dbReference type="InterPro" id="IPR043472">
    <property type="entry name" value="Macro_dom-like"/>
</dbReference>
<feature type="domain" description="Cytosol aminopeptidase" evidence="9">
    <location>
        <begin position="341"/>
        <end position="348"/>
    </location>
</feature>
<dbReference type="InterPro" id="IPR011356">
    <property type="entry name" value="Leucine_aapep/pepB"/>
</dbReference>
<dbReference type="InterPro" id="IPR000819">
    <property type="entry name" value="Peptidase_M17_C"/>
</dbReference>
<evidence type="ECO:0000256" key="8">
    <source>
        <dbReference type="HAMAP-Rule" id="MF_00181"/>
    </source>
</evidence>
<dbReference type="Pfam" id="PF02789">
    <property type="entry name" value="Peptidase_M17_N"/>
    <property type="match status" value="1"/>
</dbReference>
<dbReference type="GO" id="GO:0004177">
    <property type="term" value="F:aminopeptidase activity"/>
    <property type="evidence" value="ECO:0007669"/>
    <property type="project" value="UniProtKB-KW"/>
</dbReference>
<feature type="binding site" evidence="8">
    <location>
        <position position="284"/>
    </location>
    <ligand>
        <name>Mn(2+)</name>
        <dbReference type="ChEBI" id="CHEBI:29035"/>
        <label>2</label>
    </ligand>
</feature>
<evidence type="ECO:0000256" key="7">
    <source>
        <dbReference type="ARBA" id="ARBA00023211"/>
    </source>
</evidence>
<comment type="subcellular location">
    <subcellularLocation>
        <location evidence="8">Cytoplasm</location>
    </subcellularLocation>
</comment>
<dbReference type="SUPFAM" id="SSF52949">
    <property type="entry name" value="Macro domain-like"/>
    <property type="match status" value="1"/>
</dbReference>
<keyword evidence="8" id="KW-0479">Metal-binding</keyword>
<dbReference type="PANTHER" id="PTHR11963">
    <property type="entry name" value="LEUCINE AMINOPEPTIDASE-RELATED"/>
    <property type="match status" value="1"/>
</dbReference>
<accession>A0ABY5TPG6</accession>
<keyword evidence="11" id="KW-1185">Reference proteome</keyword>
<dbReference type="PANTHER" id="PTHR11963:SF23">
    <property type="entry name" value="CYTOSOL AMINOPEPTIDASE"/>
    <property type="match status" value="1"/>
</dbReference>
<dbReference type="PROSITE" id="PS00631">
    <property type="entry name" value="CYTOSOL_AP"/>
    <property type="match status" value="1"/>
</dbReference>
<keyword evidence="4 8" id="KW-0031">Aminopeptidase</keyword>
<comment type="catalytic activity">
    <reaction evidence="2 8">
        <text>Release of an N-terminal amino acid, preferentially leucine, but not glutamic or aspartic acids.</text>
        <dbReference type="EC" id="3.4.11.10"/>
    </reaction>
</comment>
<protein>
    <recommendedName>
        <fullName evidence="8">Probable cytosol aminopeptidase</fullName>
        <ecNumber evidence="8">3.4.11.1</ecNumber>
    </recommendedName>
    <alternativeName>
        <fullName evidence="8">Leucine aminopeptidase</fullName>
        <shortName evidence="8">LAP</shortName>
        <ecNumber evidence="8">3.4.11.10</ecNumber>
    </alternativeName>
    <alternativeName>
        <fullName evidence="8">Leucyl aminopeptidase</fullName>
    </alternativeName>
</protein>
<dbReference type="SUPFAM" id="SSF53187">
    <property type="entry name" value="Zn-dependent exopeptidases"/>
    <property type="match status" value="1"/>
</dbReference>
<dbReference type="EC" id="3.4.11.10" evidence="8"/>
<keyword evidence="6 8" id="KW-0378">Hydrolase</keyword>
<comment type="similarity">
    <text evidence="3 8">Belongs to the peptidase M17 family.</text>
</comment>
<sequence length="489" mass="50835">MDFTASAAQLLNIKADSLILPTGPQLKDSADALDKSLDGAISSLIKAGDFSGNSGETLVMHIPGASGKRIILLGTEGANSQQQQIKVIDAGAAALLKTPSVKAVWVGEGLADDSEWQAGIVARSIQAASYQYAPAPKGIAKTKAQKLKSVTYWAPTRTDLSAAKKGLAYGSAVGNGMNVARQLGNLPANICTPDYLATQAKALAKGQAKFTTSVLSEADMKKLKMGSLLSVSAGSDVPAKMIVMKYQGTKASVKPIVLVGKAVTFDSGGISLKPGNGMDEMKYDMCGGASVIGVFNALIENQLPINVVGIVPATENMPNGHATKPGDVVTSMSGQTIEVLNTDAEGRLILCDALTYAGRFKPDTVIDIATLTGAVIGALGKVTAGLLANDDELAEQLLSSGTRSGDRAWRLPLFEEYDELLKSNFADIANIGGPQAGTITAACFLARFTKKYKWAHLDVAGTAWVSGAAKGSTGRPVPILMDYLRSKAG</sequence>
<dbReference type="HAMAP" id="MF_00181">
    <property type="entry name" value="Cytosol_peptidase_M17"/>
    <property type="match status" value="1"/>
</dbReference>
<feature type="binding site" evidence="8">
    <location>
        <position position="343"/>
    </location>
    <ligand>
        <name>Mn(2+)</name>
        <dbReference type="ChEBI" id="CHEBI:29035"/>
        <label>1</label>
    </ligand>
</feature>
<dbReference type="InterPro" id="IPR023042">
    <property type="entry name" value="Peptidase_M17_leu_NH2_pept"/>
</dbReference>
<evidence type="ECO:0000256" key="3">
    <source>
        <dbReference type="ARBA" id="ARBA00009528"/>
    </source>
</evidence>
<proteinExistence type="inferred from homology"/>
<organism evidence="10 11">
    <name type="scientific">SAR92 clade bacterium H455</name>
    <dbReference type="NCBI Taxonomy" id="2974818"/>
    <lineage>
        <taxon>Bacteria</taxon>
        <taxon>Pseudomonadati</taxon>
        <taxon>Pseudomonadota</taxon>
        <taxon>Gammaproteobacteria</taxon>
        <taxon>Cellvibrionales</taxon>
        <taxon>Porticoccaceae</taxon>
        <taxon>SAR92 clade</taxon>
    </lineage>
</organism>
<comment type="cofactor">
    <cofactor evidence="8">
        <name>Mn(2+)</name>
        <dbReference type="ChEBI" id="CHEBI:29035"/>
    </cofactor>
    <text evidence="8">Binds 2 manganese ions per subunit.</text>
</comment>
<evidence type="ECO:0000256" key="5">
    <source>
        <dbReference type="ARBA" id="ARBA00022670"/>
    </source>
</evidence>
<evidence type="ECO:0000259" key="9">
    <source>
        <dbReference type="PROSITE" id="PS00631"/>
    </source>
</evidence>
<evidence type="ECO:0000256" key="1">
    <source>
        <dbReference type="ARBA" id="ARBA00000135"/>
    </source>
</evidence>
<dbReference type="EMBL" id="CP103416">
    <property type="protein sequence ID" value="UVW34486.1"/>
    <property type="molecule type" value="Genomic_DNA"/>
</dbReference>
<evidence type="ECO:0000256" key="2">
    <source>
        <dbReference type="ARBA" id="ARBA00000967"/>
    </source>
</evidence>
<feature type="binding site" evidence="8">
    <location>
        <position position="261"/>
    </location>
    <ligand>
        <name>Mn(2+)</name>
        <dbReference type="ChEBI" id="CHEBI:29035"/>
        <label>2</label>
    </ligand>
</feature>
<dbReference type="NCBIfam" id="NF002074">
    <property type="entry name" value="PRK00913.1-4"/>
    <property type="match status" value="1"/>
</dbReference>
<feature type="active site" evidence="8">
    <location>
        <position position="347"/>
    </location>
</feature>
<evidence type="ECO:0000313" key="10">
    <source>
        <dbReference type="EMBL" id="UVW34486.1"/>
    </source>
</evidence>